<evidence type="ECO:0000313" key="1">
    <source>
        <dbReference type="EMBL" id="KAK9859304.1"/>
    </source>
</evidence>
<dbReference type="Proteomes" id="UP001485043">
    <property type="component" value="Unassembled WGS sequence"/>
</dbReference>
<comment type="caution">
    <text evidence="1">The sequence shown here is derived from an EMBL/GenBank/DDBJ whole genome shotgun (WGS) entry which is preliminary data.</text>
</comment>
<dbReference type="AlphaFoldDB" id="A0AAW1SVK5"/>
<reference evidence="1 2" key="1">
    <citation type="journal article" date="2024" name="Nat. Commun.">
        <title>Phylogenomics reveals the evolutionary origins of lichenization in chlorophyte algae.</title>
        <authorList>
            <person name="Puginier C."/>
            <person name="Libourel C."/>
            <person name="Otte J."/>
            <person name="Skaloud P."/>
            <person name="Haon M."/>
            <person name="Grisel S."/>
            <person name="Petersen M."/>
            <person name="Berrin J.G."/>
            <person name="Delaux P.M."/>
            <person name="Dal Grande F."/>
            <person name="Keller J."/>
        </authorList>
    </citation>
    <scope>NUCLEOTIDE SEQUENCE [LARGE SCALE GENOMIC DNA]</scope>
    <source>
        <strain evidence="1 2">SAG 2523</strain>
    </source>
</reference>
<gene>
    <name evidence="1" type="ORF">WJX84_009845</name>
</gene>
<sequence length="179" mass="19315">MTPGESDQVAQLPASRLGCYIPSLARVAACEADTFESNGRKLTVCPSSFCRLPFSRFCIRRLSLGRGQLWGRQHACVWQPNCRLPGPPSMALDHHAAGVLQQHVQGGCTNHPLFNTLPINIRLDPSLAGCAGCDLHRPGGPQPAVPWLAHTRKSELPAAVIALQDRGVLVSRKMHGCPS</sequence>
<accession>A0AAW1SVK5</accession>
<proteinExistence type="predicted"/>
<protein>
    <submittedName>
        <fullName evidence="1">Uncharacterized protein</fullName>
    </submittedName>
</protein>
<organism evidence="1 2">
    <name type="scientific">Apatococcus fuscideae</name>
    <dbReference type="NCBI Taxonomy" id="2026836"/>
    <lineage>
        <taxon>Eukaryota</taxon>
        <taxon>Viridiplantae</taxon>
        <taxon>Chlorophyta</taxon>
        <taxon>core chlorophytes</taxon>
        <taxon>Trebouxiophyceae</taxon>
        <taxon>Chlorellales</taxon>
        <taxon>Chlorellaceae</taxon>
        <taxon>Apatococcus</taxon>
    </lineage>
</organism>
<dbReference type="EMBL" id="JALJOV010000893">
    <property type="protein sequence ID" value="KAK9859304.1"/>
    <property type="molecule type" value="Genomic_DNA"/>
</dbReference>
<keyword evidence="2" id="KW-1185">Reference proteome</keyword>
<evidence type="ECO:0000313" key="2">
    <source>
        <dbReference type="Proteomes" id="UP001485043"/>
    </source>
</evidence>
<name>A0AAW1SVK5_9CHLO</name>